<sequence>MEECFDSERSGRRSQMPKFSDRPLLESLLDSGSRATTSSTSTDIEGRIPIEKDDSYGLTGCLILRVDEQKDIQRPRETQSFRRPC</sequence>
<evidence type="ECO:0000256" key="1">
    <source>
        <dbReference type="SAM" id="MobiDB-lite"/>
    </source>
</evidence>
<feature type="compositionally biased region" description="Basic and acidic residues" evidence="1">
    <location>
        <begin position="1"/>
        <end position="11"/>
    </location>
</feature>
<gene>
    <name evidence="2" type="ORF">LTRI10_LOCUS41995</name>
</gene>
<accession>A0AAV2FUD1</accession>
<keyword evidence="3" id="KW-1185">Reference proteome</keyword>
<organism evidence="2 3">
    <name type="scientific">Linum trigynum</name>
    <dbReference type="NCBI Taxonomy" id="586398"/>
    <lineage>
        <taxon>Eukaryota</taxon>
        <taxon>Viridiplantae</taxon>
        <taxon>Streptophyta</taxon>
        <taxon>Embryophyta</taxon>
        <taxon>Tracheophyta</taxon>
        <taxon>Spermatophyta</taxon>
        <taxon>Magnoliopsida</taxon>
        <taxon>eudicotyledons</taxon>
        <taxon>Gunneridae</taxon>
        <taxon>Pentapetalae</taxon>
        <taxon>rosids</taxon>
        <taxon>fabids</taxon>
        <taxon>Malpighiales</taxon>
        <taxon>Linaceae</taxon>
        <taxon>Linum</taxon>
    </lineage>
</organism>
<reference evidence="2 3" key="1">
    <citation type="submission" date="2024-04" db="EMBL/GenBank/DDBJ databases">
        <authorList>
            <person name="Fracassetti M."/>
        </authorList>
    </citation>
    <scope>NUCLEOTIDE SEQUENCE [LARGE SCALE GENOMIC DNA]</scope>
</reference>
<name>A0AAV2FUD1_9ROSI</name>
<feature type="region of interest" description="Disordered" evidence="1">
    <location>
        <begin position="1"/>
        <end position="48"/>
    </location>
</feature>
<proteinExistence type="predicted"/>
<protein>
    <submittedName>
        <fullName evidence="2">Uncharacterized protein</fullName>
    </submittedName>
</protein>
<evidence type="ECO:0000313" key="2">
    <source>
        <dbReference type="EMBL" id="CAL1401961.1"/>
    </source>
</evidence>
<dbReference type="EMBL" id="OZ034820">
    <property type="protein sequence ID" value="CAL1401961.1"/>
    <property type="molecule type" value="Genomic_DNA"/>
</dbReference>
<evidence type="ECO:0000313" key="3">
    <source>
        <dbReference type="Proteomes" id="UP001497516"/>
    </source>
</evidence>
<dbReference type="AlphaFoldDB" id="A0AAV2FUD1"/>
<dbReference type="Proteomes" id="UP001497516">
    <property type="component" value="Chromosome 7"/>
</dbReference>